<dbReference type="InterPro" id="IPR013849">
    <property type="entry name" value="DNA_helicase_Holl-junc_RuvA_I"/>
</dbReference>
<dbReference type="Gene3D" id="2.40.50.140">
    <property type="entry name" value="Nucleic acid-binding proteins"/>
    <property type="match status" value="1"/>
</dbReference>
<dbReference type="GO" id="GO:0009378">
    <property type="term" value="F:four-way junction helicase activity"/>
    <property type="evidence" value="ECO:0007669"/>
    <property type="project" value="InterPro"/>
</dbReference>
<evidence type="ECO:0000256" key="6">
    <source>
        <dbReference type="HAMAP-Rule" id="MF_00031"/>
    </source>
</evidence>
<proteinExistence type="inferred from homology"/>
<dbReference type="GO" id="GO:0005524">
    <property type="term" value="F:ATP binding"/>
    <property type="evidence" value="ECO:0007669"/>
    <property type="project" value="InterPro"/>
</dbReference>
<evidence type="ECO:0000256" key="3">
    <source>
        <dbReference type="ARBA" id="ARBA00023125"/>
    </source>
</evidence>
<dbReference type="SMART" id="SM00278">
    <property type="entry name" value="HhH1"/>
    <property type="match status" value="2"/>
</dbReference>
<dbReference type="SUPFAM" id="SSF50249">
    <property type="entry name" value="Nucleic acid-binding proteins"/>
    <property type="match status" value="1"/>
</dbReference>
<dbReference type="OrthoDB" id="5293449at2"/>
<gene>
    <name evidence="6 8" type="primary">ruvA</name>
    <name evidence="8" type="ORF">EAX62_11560</name>
</gene>
<feature type="domain" description="Helix-hairpin-helix DNA-binding motif class 1" evidence="7">
    <location>
        <begin position="107"/>
        <end position="126"/>
    </location>
</feature>
<dbReference type="GO" id="GO:0006310">
    <property type="term" value="P:DNA recombination"/>
    <property type="evidence" value="ECO:0007669"/>
    <property type="project" value="UniProtKB-UniRule"/>
</dbReference>
<dbReference type="GO" id="GO:0006281">
    <property type="term" value="P:DNA repair"/>
    <property type="evidence" value="ECO:0007669"/>
    <property type="project" value="UniProtKB-UniRule"/>
</dbReference>
<dbReference type="GO" id="GO:0000400">
    <property type="term" value="F:four-way junction DNA binding"/>
    <property type="evidence" value="ECO:0007669"/>
    <property type="project" value="UniProtKB-UniRule"/>
</dbReference>
<evidence type="ECO:0000256" key="1">
    <source>
        <dbReference type="ARBA" id="ARBA00022490"/>
    </source>
</evidence>
<reference evidence="8 9" key="1">
    <citation type="submission" date="2018-10" db="EMBL/GenBank/DDBJ databases">
        <title>Tessaracoccus antarcticuss sp. nov., isolated from sediment.</title>
        <authorList>
            <person name="Zhou L.Y."/>
            <person name="Du Z.J."/>
        </authorList>
    </citation>
    <scope>NUCLEOTIDE SEQUENCE [LARGE SCALE GENOMIC DNA]</scope>
    <source>
        <strain evidence="8 9">JDX10</strain>
    </source>
</reference>
<dbReference type="HAMAP" id="MF_00031">
    <property type="entry name" value="DNA_HJ_migration_RuvA"/>
    <property type="match status" value="1"/>
</dbReference>
<dbReference type="InterPro" id="IPR003583">
    <property type="entry name" value="Hlx-hairpin-Hlx_DNA-bd_motif"/>
</dbReference>
<keyword evidence="9" id="KW-1185">Reference proteome</keyword>
<comment type="similarity">
    <text evidence="6">Belongs to the RuvA family.</text>
</comment>
<evidence type="ECO:0000313" key="8">
    <source>
        <dbReference type="EMBL" id="RMB58760.1"/>
    </source>
</evidence>
<dbReference type="InterPro" id="IPR000085">
    <property type="entry name" value="RuvA"/>
</dbReference>
<organism evidence="8 9">
    <name type="scientific">Tessaracoccus antarcticus</name>
    <dbReference type="NCBI Taxonomy" id="2479848"/>
    <lineage>
        <taxon>Bacteria</taxon>
        <taxon>Bacillati</taxon>
        <taxon>Actinomycetota</taxon>
        <taxon>Actinomycetes</taxon>
        <taxon>Propionibacteriales</taxon>
        <taxon>Propionibacteriaceae</taxon>
        <taxon>Tessaracoccus</taxon>
    </lineage>
</organism>
<keyword evidence="1 6" id="KW-0963">Cytoplasm</keyword>
<dbReference type="InterPro" id="IPR010994">
    <property type="entry name" value="RuvA_2-like"/>
</dbReference>
<dbReference type="SUPFAM" id="SSF46929">
    <property type="entry name" value="DNA helicase RuvA subunit, C-terminal domain"/>
    <property type="match status" value="1"/>
</dbReference>
<evidence type="ECO:0000256" key="2">
    <source>
        <dbReference type="ARBA" id="ARBA00022763"/>
    </source>
</evidence>
<comment type="caution">
    <text evidence="6">Lacks conserved residue(s) required for the propagation of feature annotation.</text>
</comment>
<feature type="domain" description="Helix-hairpin-helix DNA-binding motif class 1" evidence="7">
    <location>
        <begin position="72"/>
        <end position="91"/>
    </location>
</feature>
<keyword evidence="4 6" id="KW-0233">DNA recombination</keyword>
<dbReference type="SUPFAM" id="SSF47781">
    <property type="entry name" value="RuvA domain 2-like"/>
    <property type="match status" value="1"/>
</dbReference>
<dbReference type="Pfam" id="PF14520">
    <property type="entry name" value="HHH_5"/>
    <property type="match status" value="1"/>
</dbReference>
<dbReference type="GO" id="GO:0005737">
    <property type="term" value="C:cytoplasm"/>
    <property type="evidence" value="ECO:0007669"/>
    <property type="project" value="UniProtKB-SubCell"/>
</dbReference>
<name>A0A3M0G1B7_9ACTN</name>
<dbReference type="Proteomes" id="UP000275256">
    <property type="component" value="Unassembled WGS sequence"/>
</dbReference>
<keyword evidence="3 6" id="KW-0238">DNA-binding</keyword>
<accession>A0A3M0G1B7</accession>
<comment type="subcellular location">
    <subcellularLocation>
        <location evidence="6">Cytoplasm</location>
    </subcellularLocation>
</comment>
<sequence length="203" mass="21321">MIQQLRGTVLEAGATTFTIDVGGVGFKAFTTPATAAGLRLGEPVTVHTSLVVREDSMTLFGFDDPAERDAFELVQTASGVGPKLAVAIVSVLSPSELRQAISSEDLNRLCSVPGIGRKGAQKLVIELKDKVLLLAAATGDAPRAVAATGERWREQVEEGLQGLGWSSRDAAAACDTVAHLVEEEPDIAIGKLMRSALNSLAKR</sequence>
<dbReference type="NCBIfam" id="TIGR00084">
    <property type="entry name" value="ruvA"/>
    <property type="match status" value="1"/>
</dbReference>
<keyword evidence="2 6" id="KW-0227">DNA damage</keyword>
<comment type="caution">
    <text evidence="8">The sequence shown here is derived from an EMBL/GenBank/DDBJ whole genome shotgun (WGS) entry which is preliminary data.</text>
</comment>
<protein>
    <recommendedName>
        <fullName evidence="6">Holliday junction branch migration complex subunit RuvA</fullName>
    </recommendedName>
</protein>
<feature type="region of interest" description="Domain III" evidence="6">
    <location>
        <begin position="148"/>
        <end position="203"/>
    </location>
</feature>
<comment type="subunit">
    <text evidence="6">Homotetramer. Forms an RuvA(8)-RuvB(12)-Holliday junction (HJ) complex. HJ DNA is sandwiched between 2 RuvA tetramers; dsDNA enters through RuvA and exits via RuvB. An RuvB hexamer assembles on each DNA strand where it exits the tetramer. Each RuvB hexamer is contacted by two RuvA subunits (via domain III) on 2 adjacent RuvB subunits; this complex drives branch migration. In the full resolvosome a probable DNA-RuvA(4)-RuvB(12)-RuvC(2) complex forms which resolves the HJ.</text>
</comment>
<dbReference type="Gene3D" id="1.10.8.10">
    <property type="entry name" value="DNA helicase RuvA subunit, C-terminal domain"/>
    <property type="match status" value="1"/>
</dbReference>
<comment type="function">
    <text evidence="6">The RuvA-RuvB-RuvC complex processes Holliday junction (HJ) DNA during genetic recombination and DNA repair, while the RuvA-RuvB complex plays an important role in the rescue of blocked DNA replication forks via replication fork reversal (RFR). RuvA specifically binds to HJ cruciform DNA, conferring on it an open structure. The RuvB hexamer acts as an ATP-dependent pump, pulling dsDNA into and through the RuvAB complex. HJ branch migration allows RuvC to scan DNA until it finds its consensus sequence, where it cleaves and resolves the cruciform DNA.</text>
</comment>
<dbReference type="Pfam" id="PF01330">
    <property type="entry name" value="RuvA_N"/>
    <property type="match status" value="1"/>
</dbReference>
<evidence type="ECO:0000259" key="7">
    <source>
        <dbReference type="SMART" id="SM00278"/>
    </source>
</evidence>
<comment type="domain">
    <text evidence="6">Has three domains with a flexible linker between the domains II and III and assumes an 'L' shape. Domain III is highly mobile and contacts RuvB.</text>
</comment>
<dbReference type="RefSeq" id="WP_121901881.1">
    <property type="nucleotide sequence ID" value="NZ_REFW01000003.1"/>
</dbReference>
<evidence type="ECO:0000313" key="9">
    <source>
        <dbReference type="Proteomes" id="UP000275256"/>
    </source>
</evidence>
<dbReference type="InterPro" id="IPR012340">
    <property type="entry name" value="NA-bd_OB-fold"/>
</dbReference>
<keyword evidence="5 6" id="KW-0234">DNA repair</keyword>
<dbReference type="Gene3D" id="1.10.150.20">
    <property type="entry name" value="5' to 3' exonuclease, C-terminal subdomain"/>
    <property type="match status" value="1"/>
</dbReference>
<dbReference type="AlphaFoldDB" id="A0A3M0G1B7"/>
<evidence type="ECO:0000256" key="5">
    <source>
        <dbReference type="ARBA" id="ARBA00023204"/>
    </source>
</evidence>
<dbReference type="EMBL" id="REFW01000003">
    <property type="protein sequence ID" value="RMB58760.1"/>
    <property type="molecule type" value="Genomic_DNA"/>
</dbReference>
<dbReference type="GO" id="GO:0048476">
    <property type="term" value="C:Holliday junction resolvase complex"/>
    <property type="evidence" value="ECO:0007669"/>
    <property type="project" value="UniProtKB-UniRule"/>
</dbReference>
<dbReference type="InterPro" id="IPR036267">
    <property type="entry name" value="RuvA_C_sf"/>
</dbReference>
<evidence type="ECO:0000256" key="4">
    <source>
        <dbReference type="ARBA" id="ARBA00023172"/>
    </source>
</evidence>